<feature type="compositionally biased region" description="Polar residues" evidence="5">
    <location>
        <begin position="1"/>
        <end position="14"/>
    </location>
</feature>
<feature type="region of interest" description="Disordered" evidence="5">
    <location>
        <begin position="1"/>
        <end position="21"/>
    </location>
</feature>
<evidence type="ECO:0000256" key="3">
    <source>
        <dbReference type="ARBA" id="ARBA00022989"/>
    </source>
</evidence>
<organism evidence="7 8">
    <name type="scientific">Pandoravirus kuranda</name>
    <dbReference type="NCBI Taxonomy" id="3019033"/>
    <lineage>
        <taxon>Viruses</taxon>
        <taxon>Pandoravirus</taxon>
    </lineage>
</organism>
<sequence length="231" mass="24448">MIAQTHARSATQRGKTGRRNIAPKAPVARTLSAGATIFWAIYPVLWTCLVCFAISRFLGCTVPVAAVTSGSMEPQTYRGDLLLLVGADFGGPVRVGDIVLYRLPHRPETPIVHRVVDIVAGSAYPPGQPNGDTRWYLTKGDDNGVDDTGLVAPSFPSGLLPHAALIGKVRGQMPLAGYPALLPVGVKIAAAIICASWGLHSLLAGAKKADDINESPVAAWRWALLILCPLI</sequence>
<dbReference type="GO" id="GO:0004252">
    <property type="term" value="F:serine-type endopeptidase activity"/>
    <property type="evidence" value="ECO:0007669"/>
    <property type="project" value="InterPro"/>
</dbReference>
<name>A0AA95EJ10_9VIRU</name>
<dbReference type="CDD" id="cd06530">
    <property type="entry name" value="S26_SPase_I"/>
    <property type="match status" value="1"/>
</dbReference>
<dbReference type="GO" id="GO:0016020">
    <property type="term" value="C:membrane"/>
    <property type="evidence" value="ECO:0007669"/>
    <property type="project" value="UniProtKB-SubCell"/>
</dbReference>
<dbReference type="PANTHER" id="PTHR10806:SF6">
    <property type="entry name" value="SIGNAL PEPTIDASE COMPLEX CATALYTIC SUBUNIT SEC11"/>
    <property type="match status" value="1"/>
</dbReference>
<dbReference type="Gene3D" id="2.10.109.10">
    <property type="entry name" value="Umud Fragment, subunit A"/>
    <property type="match status" value="1"/>
</dbReference>
<dbReference type="PANTHER" id="PTHR10806">
    <property type="entry name" value="SIGNAL PEPTIDASE COMPLEX CATALYTIC SUBUNIT SEC11"/>
    <property type="match status" value="1"/>
</dbReference>
<dbReference type="Proteomes" id="UP001185135">
    <property type="component" value="Segment"/>
</dbReference>
<dbReference type="InterPro" id="IPR001733">
    <property type="entry name" value="Peptidase_S26B"/>
</dbReference>
<accession>A0AA95EJ10</accession>
<dbReference type="NCBIfam" id="TIGR02228">
    <property type="entry name" value="sigpep_I_arch"/>
    <property type="match status" value="1"/>
</dbReference>
<keyword evidence="2" id="KW-0812">Transmembrane</keyword>
<dbReference type="InterPro" id="IPR019533">
    <property type="entry name" value="Peptidase_S26"/>
</dbReference>
<evidence type="ECO:0000313" key="7">
    <source>
        <dbReference type="EMBL" id="WBR14814.1"/>
    </source>
</evidence>
<dbReference type="EMBL" id="ON887157">
    <property type="protein sequence ID" value="WBR14814.1"/>
    <property type="molecule type" value="Genomic_DNA"/>
</dbReference>
<proteinExistence type="predicted"/>
<dbReference type="PRINTS" id="PR00728">
    <property type="entry name" value="SIGNALPTASE"/>
</dbReference>
<evidence type="ECO:0000259" key="6">
    <source>
        <dbReference type="Pfam" id="PF10502"/>
    </source>
</evidence>
<dbReference type="SUPFAM" id="SSF51306">
    <property type="entry name" value="LexA/Signal peptidase"/>
    <property type="match status" value="1"/>
</dbReference>
<gene>
    <name evidence="7" type="ORF">pkur_cds_640</name>
</gene>
<feature type="domain" description="Peptidase S26" evidence="6">
    <location>
        <begin position="47"/>
        <end position="116"/>
    </location>
</feature>
<protein>
    <submittedName>
        <fullName evidence="7">Signal peptidase</fullName>
    </submittedName>
</protein>
<evidence type="ECO:0000313" key="8">
    <source>
        <dbReference type="Proteomes" id="UP001185135"/>
    </source>
</evidence>
<dbReference type="InterPro" id="IPR036286">
    <property type="entry name" value="LexA/Signal_pep-like_sf"/>
</dbReference>
<evidence type="ECO:0000256" key="1">
    <source>
        <dbReference type="ARBA" id="ARBA00004370"/>
    </source>
</evidence>
<evidence type="ECO:0000256" key="4">
    <source>
        <dbReference type="ARBA" id="ARBA00023136"/>
    </source>
</evidence>
<evidence type="ECO:0000256" key="5">
    <source>
        <dbReference type="SAM" id="MobiDB-lite"/>
    </source>
</evidence>
<comment type="subcellular location">
    <subcellularLocation>
        <location evidence="1">Membrane</location>
    </subcellularLocation>
</comment>
<keyword evidence="4" id="KW-0472">Membrane</keyword>
<keyword evidence="3" id="KW-1133">Transmembrane helix</keyword>
<reference evidence="7" key="1">
    <citation type="submission" date="2022-06" db="EMBL/GenBank/DDBJ databases">
        <authorList>
            <person name="Legendre M."/>
            <person name="Claverie J.-M."/>
            <person name="Alempic J.-M."/>
            <person name="Abergel C."/>
        </authorList>
    </citation>
    <scope>NUCLEOTIDE SEQUENCE</scope>
    <source>
        <strain evidence="7">Kuranda</strain>
    </source>
</reference>
<dbReference type="Pfam" id="PF10502">
    <property type="entry name" value="Peptidase_S26"/>
    <property type="match status" value="1"/>
</dbReference>
<dbReference type="GO" id="GO:0006465">
    <property type="term" value="P:signal peptide processing"/>
    <property type="evidence" value="ECO:0007669"/>
    <property type="project" value="InterPro"/>
</dbReference>
<evidence type="ECO:0000256" key="2">
    <source>
        <dbReference type="ARBA" id="ARBA00022692"/>
    </source>
</evidence>